<proteinExistence type="predicted"/>
<keyword evidence="4" id="KW-1185">Reference proteome</keyword>
<protein>
    <recommendedName>
        <fullName evidence="2">DUF6604 domain-containing protein</fullName>
    </recommendedName>
</protein>
<sequence>MPHGKKSRSGNAKKKNKGGNNPKSNRNSSNRVEDENESVTREDFPDWQDNDEETSKTTTELPPFQTVYDRYKQATERFKDALFAKVPAELHQKGQVTDLMDAVDYLATTEIVIERELMRDLKLAISARRRATLYYYSTATQDTGHEHFLTVLAYCWGKLRSMTKKAGSSKKATRTTTASQPQSQPQFTQQQQSAHHEGNRFDGLAFLEDDDDDDDLEDETELPRIPTARPKVPDRLSLQELVHANDRMAAIFFLMTLDELMGHNAQQFAKLKQDYQYGKTQGYPPTTIVEQLMEATTSCNYAIQLVATLEQQLTVDFPHMNTVYRFLAVLVLPQFAQSLTELVVQQSPTKAVEFRETHAFMFLGDALEAAFRNPSDPRNPTTTLAGDFATEWQLLNSVGELEEMVKMVKYVVLLEAPLKQEVAMNQNFFAMAQQQGASRQQQQQPYSWLPHTQFIGQKRAIVQTLRLVQMIGSVLHSNKGHLVLKQGYFGRQWDEKKKRATSIQGDLDEFLMGDVLPLLSLMCHEGMLSTHLPFERELLTFFSELKAFVKNPLQPVSWALVFAVHTLQTSIMEVQGNDDVHNIGKEAKSCFETFMGQIDWAKTTFQSESGRAQHWHANMKRLSSLRWLVRPLAYPTQLVGVEREIKTMRAVWNPLCAGSFLLFVSYFVNLEGGTSMIDNFAQLRLVLHLYNALLVNGALEPGQLEVLDWLHRQFQNSKAVWEGAIPGRGQFVYRWWLTFGSTAALARQKSGETKERIIHSTPQQQMNDAAAQIGRATREQTPIEPKDLSKSYRRICMHDFAGLQDRYHTPEQRRKQRHADIYRHAVRVNDTLDAMEADQRLLASNLINLGELLNEFITSLFRILEIESEIKKGVAQIPDSMKHTRRISGKRANRWESGDANVERQILVELYSEVILGPLDFDPAPQNNNMVVRTAAFMKLFFGRMDPSKVMWFIPTEEEG</sequence>
<dbReference type="InterPro" id="IPR046539">
    <property type="entry name" value="DUF6604"/>
</dbReference>
<feature type="compositionally biased region" description="Acidic residues" evidence="1">
    <location>
        <begin position="207"/>
        <end position="220"/>
    </location>
</feature>
<evidence type="ECO:0000256" key="1">
    <source>
        <dbReference type="SAM" id="MobiDB-lite"/>
    </source>
</evidence>
<feature type="region of interest" description="Disordered" evidence="1">
    <location>
        <begin position="1"/>
        <end position="62"/>
    </location>
</feature>
<dbReference type="AlphaFoldDB" id="A0A9N8DCM1"/>
<dbReference type="Pfam" id="PF20253">
    <property type="entry name" value="DUF6604"/>
    <property type="match status" value="1"/>
</dbReference>
<dbReference type="Proteomes" id="UP001153069">
    <property type="component" value="Unassembled WGS sequence"/>
</dbReference>
<feature type="region of interest" description="Disordered" evidence="1">
    <location>
        <begin position="166"/>
        <end position="229"/>
    </location>
</feature>
<feature type="compositionally biased region" description="Low complexity" evidence="1">
    <location>
        <begin position="18"/>
        <end position="30"/>
    </location>
</feature>
<evidence type="ECO:0000259" key="2">
    <source>
        <dbReference type="Pfam" id="PF20253"/>
    </source>
</evidence>
<feature type="compositionally biased region" description="Basic residues" evidence="1">
    <location>
        <begin position="1"/>
        <end position="17"/>
    </location>
</feature>
<evidence type="ECO:0000313" key="4">
    <source>
        <dbReference type="Proteomes" id="UP001153069"/>
    </source>
</evidence>
<gene>
    <name evidence="3" type="ORF">SEMRO_17_G012050.1</name>
</gene>
<reference evidence="3" key="1">
    <citation type="submission" date="2020-06" db="EMBL/GenBank/DDBJ databases">
        <authorList>
            <consortium name="Plant Systems Biology data submission"/>
        </authorList>
    </citation>
    <scope>NUCLEOTIDE SEQUENCE</scope>
    <source>
        <strain evidence="3">D6</strain>
    </source>
</reference>
<evidence type="ECO:0000313" key="3">
    <source>
        <dbReference type="EMBL" id="CAB9497254.1"/>
    </source>
</evidence>
<comment type="caution">
    <text evidence="3">The sequence shown here is derived from an EMBL/GenBank/DDBJ whole genome shotgun (WGS) entry which is preliminary data.</text>
</comment>
<organism evidence="3 4">
    <name type="scientific">Seminavis robusta</name>
    <dbReference type="NCBI Taxonomy" id="568900"/>
    <lineage>
        <taxon>Eukaryota</taxon>
        <taxon>Sar</taxon>
        <taxon>Stramenopiles</taxon>
        <taxon>Ochrophyta</taxon>
        <taxon>Bacillariophyta</taxon>
        <taxon>Bacillariophyceae</taxon>
        <taxon>Bacillariophycidae</taxon>
        <taxon>Naviculales</taxon>
        <taxon>Naviculaceae</taxon>
        <taxon>Seminavis</taxon>
    </lineage>
</organism>
<feature type="domain" description="DUF6604" evidence="2">
    <location>
        <begin position="80"/>
        <end position="314"/>
    </location>
</feature>
<dbReference type="OrthoDB" id="42854at2759"/>
<accession>A0A9N8DCM1</accession>
<feature type="compositionally biased region" description="Low complexity" evidence="1">
    <location>
        <begin position="174"/>
        <end position="193"/>
    </location>
</feature>
<name>A0A9N8DCM1_9STRA</name>
<dbReference type="EMBL" id="CAICTM010000017">
    <property type="protein sequence ID" value="CAB9497254.1"/>
    <property type="molecule type" value="Genomic_DNA"/>
</dbReference>